<proteinExistence type="predicted"/>
<sequence length="786" mass="88643">MAFTANQKRKLTPATHKLTWSHEMRVVLYMIFEEFVFDKTKKKEIFDTIFHEHIAKCGLTDGVPWNRLTAQLAERTKHTAKWAVICQPPTSDAEKRLRAELKQKIENVARVEVTQACQDERQVQRGSSTHRGTSRAHASQVAEASNSEVPLSARAAIGHWQPDTPIVSRGKRSRRDSAAAPHPKRQQLNEMVLAQGTILHHRQPSRQGASKSTSTRKASTSSSLARTPTKIVGKKKTQVPKSPRTRRDGTIIRIPDQEEINVEVAPVAQNLAQPDLPDLLFRWWKKDPECDRDSENGFWSRKHHNSNAIPLTPPKACSIDATDILNHMDRKMKETPFISTTDRLLWMVQRIVKGIQAGQENMYLSVISVKELDSRAVFHARAFHDAVRPTRGFSNGAQNYRGCSEWLVWRDIPKRAIIRTFEATELIDMIDSNPGIASALRLEVLRGRECLNTKKVPLLRRQNIALSADTIPAIANVAIFLGLNAHSAMEHITHIVRDIVEGWGLTLKKQTEQDWQHLAGVFEEELCRHSPSPITLRTRVCVQTAFLSGVAAGTGKVNYRFKPDLLPQQQERAALLGLASPAAVIAHSLDGAKLTVLAREKARQRRLLKSQIPLQPLLENTQTLVGGDEDEGEDDDLLIGYEPGHYAPPEDDNDDYMFAPVRRRSKKVTKEPGPPSRPSIEQGDLEAVAKPVERQRPRHRHRPRSRSPQSQRQRKHSRRAQPTFDIGDDSEDELIAEYRRASQPRQVPMTPPTTDPAGEESDGEGILYVDSDESDGHFDDEDDEWT</sequence>
<dbReference type="EMBL" id="LT853696">
    <property type="protein sequence ID" value="SMQ50649.1"/>
    <property type="molecule type" value="Genomic_DNA"/>
</dbReference>
<dbReference type="AlphaFoldDB" id="A0A1X7RTD4"/>
<feature type="region of interest" description="Disordered" evidence="1">
    <location>
        <begin position="119"/>
        <end position="188"/>
    </location>
</feature>
<dbReference type="Pfam" id="PF24494">
    <property type="entry name" value="DUF7587"/>
    <property type="match status" value="1"/>
</dbReference>
<dbReference type="Proteomes" id="UP000215127">
    <property type="component" value="Chromosome 5"/>
</dbReference>
<feature type="region of interest" description="Disordered" evidence="1">
    <location>
        <begin position="200"/>
        <end position="246"/>
    </location>
</feature>
<gene>
    <name evidence="3" type="ORF">ZT3D7_G5802</name>
</gene>
<feature type="domain" description="DUF7587" evidence="2">
    <location>
        <begin position="276"/>
        <end position="426"/>
    </location>
</feature>
<feature type="compositionally biased region" description="Acidic residues" evidence="1">
    <location>
        <begin position="726"/>
        <end position="735"/>
    </location>
</feature>
<name>A0A1X7RTD4_ZYMT9</name>
<evidence type="ECO:0000259" key="2">
    <source>
        <dbReference type="Pfam" id="PF24494"/>
    </source>
</evidence>
<dbReference type="InterPro" id="IPR056009">
    <property type="entry name" value="DUF7587"/>
</dbReference>
<feature type="compositionally biased region" description="Basic residues" evidence="1">
    <location>
        <begin position="696"/>
        <end position="705"/>
    </location>
</feature>
<feature type="region of interest" description="Disordered" evidence="1">
    <location>
        <begin position="619"/>
        <end position="786"/>
    </location>
</feature>
<accession>A0A1X7RTD4</accession>
<organism evidence="3 4">
    <name type="scientific">Zymoseptoria tritici (strain ST99CH_3D7)</name>
    <dbReference type="NCBI Taxonomy" id="1276538"/>
    <lineage>
        <taxon>Eukaryota</taxon>
        <taxon>Fungi</taxon>
        <taxon>Dikarya</taxon>
        <taxon>Ascomycota</taxon>
        <taxon>Pezizomycotina</taxon>
        <taxon>Dothideomycetes</taxon>
        <taxon>Dothideomycetidae</taxon>
        <taxon>Mycosphaerellales</taxon>
        <taxon>Mycosphaerellaceae</taxon>
        <taxon>Zymoseptoria</taxon>
    </lineage>
</organism>
<feature type="compositionally biased region" description="Acidic residues" evidence="1">
    <location>
        <begin position="770"/>
        <end position="786"/>
    </location>
</feature>
<keyword evidence="4" id="KW-1185">Reference proteome</keyword>
<reference evidence="3 4" key="1">
    <citation type="submission" date="2016-06" db="EMBL/GenBank/DDBJ databases">
        <authorList>
            <person name="Kjaerup R.B."/>
            <person name="Dalgaard T.S."/>
            <person name="Juul-Madsen H.R."/>
        </authorList>
    </citation>
    <scope>NUCLEOTIDE SEQUENCE [LARGE SCALE GENOMIC DNA]</scope>
</reference>
<protein>
    <recommendedName>
        <fullName evidence="2">DUF7587 domain-containing protein</fullName>
    </recommendedName>
</protein>
<evidence type="ECO:0000313" key="3">
    <source>
        <dbReference type="EMBL" id="SMQ50649.1"/>
    </source>
</evidence>
<evidence type="ECO:0000256" key="1">
    <source>
        <dbReference type="SAM" id="MobiDB-lite"/>
    </source>
</evidence>
<feature type="compositionally biased region" description="Low complexity" evidence="1">
    <location>
        <begin position="209"/>
        <end position="227"/>
    </location>
</feature>
<evidence type="ECO:0000313" key="4">
    <source>
        <dbReference type="Proteomes" id="UP000215127"/>
    </source>
</evidence>
<feature type="compositionally biased region" description="Acidic residues" evidence="1">
    <location>
        <begin position="627"/>
        <end position="637"/>
    </location>
</feature>